<gene>
    <name evidence="3" type="ORF">H1B29_09360</name>
</gene>
<organism evidence="3 4">
    <name type="scientific">Streptococcus porcinus</name>
    <dbReference type="NCBI Taxonomy" id="1340"/>
    <lineage>
        <taxon>Bacteria</taxon>
        <taxon>Bacillati</taxon>
        <taxon>Bacillota</taxon>
        <taxon>Bacilli</taxon>
        <taxon>Lactobacillales</taxon>
        <taxon>Streptococcaceae</taxon>
        <taxon>Streptococcus</taxon>
    </lineage>
</organism>
<sequence length="202" mass="22571">MVKKKVKKKSGCGGCLSLILVIIIVSSVINLFTGSESSNTSKKNKTNPSGATNAKVVKHKKTDEERAEDYIKTLGLNPSDYIKEMDYSKVDFRGDLSSVSGNYNNFTVENINQTFENGDKSLKEVVEIFGKPDTIWVNYVDNQYNTDLYWKKDDTDDSNYIHAEWSEPKDEYDVQSLSGTASNSSIGKFQSFIGLDGFEPAQ</sequence>
<evidence type="ECO:0000313" key="3">
    <source>
        <dbReference type="EMBL" id="MBA2796684.1"/>
    </source>
</evidence>
<keyword evidence="2" id="KW-0812">Transmembrane</keyword>
<keyword evidence="2" id="KW-1133">Transmembrane helix</keyword>
<feature type="transmembrane region" description="Helical" evidence="2">
    <location>
        <begin position="12"/>
        <end position="32"/>
    </location>
</feature>
<dbReference type="Proteomes" id="UP000524462">
    <property type="component" value="Unassembled WGS sequence"/>
</dbReference>
<comment type="caution">
    <text evidence="3">The sequence shown here is derived from an EMBL/GenBank/DDBJ whole genome shotgun (WGS) entry which is preliminary data.</text>
</comment>
<evidence type="ECO:0000256" key="2">
    <source>
        <dbReference type="SAM" id="Phobius"/>
    </source>
</evidence>
<keyword evidence="1" id="KW-0732">Signal</keyword>
<name>A0A7W0ASV3_STRPO</name>
<dbReference type="EMBL" id="JACEGE010000028">
    <property type="protein sequence ID" value="MBA2796684.1"/>
    <property type="molecule type" value="Genomic_DNA"/>
</dbReference>
<evidence type="ECO:0000313" key="4">
    <source>
        <dbReference type="Proteomes" id="UP000524462"/>
    </source>
</evidence>
<proteinExistence type="predicted"/>
<protein>
    <submittedName>
        <fullName evidence="3">Uncharacterized protein</fullName>
    </submittedName>
</protein>
<reference evidence="3 4" key="1">
    <citation type="submission" date="2020-07" db="EMBL/GenBank/DDBJ databases">
        <title>Molecular and genomic characterization of Streptococcus porcinus isolated from diseased swine in Brazil.</title>
        <authorList>
            <person name="Moreno L.Z."/>
            <person name="Matajira C.E.C."/>
            <person name="Poor A.P."/>
            <person name="Dutra M.C."/>
            <person name="Moreno A.M."/>
        </authorList>
    </citation>
    <scope>NUCLEOTIDE SEQUENCE [LARGE SCALE GENOMIC DNA]</scope>
    <source>
        <strain evidence="3 4">SP0816-2</strain>
    </source>
</reference>
<accession>A0A7W0ASV3</accession>
<keyword evidence="2" id="KW-0472">Membrane</keyword>
<dbReference type="RefSeq" id="WP_181460581.1">
    <property type="nucleotide sequence ID" value="NZ_JACEGE010000028.1"/>
</dbReference>
<dbReference type="InterPro" id="IPR037873">
    <property type="entry name" value="BamE-like"/>
</dbReference>
<dbReference type="AlphaFoldDB" id="A0A7W0ASV3"/>
<dbReference type="Gene3D" id="3.30.1450.10">
    <property type="match status" value="1"/>
</dbReference>
<evidence type="ECO:0000256" key="1">
    <source>
        <dbReference type="ARBA" id="ARBA00022729"/>
    </source>
</evidence>